<feature type="domain" description="Alanine dehydrogenase/pyridine nucleotide transhydrogenase N-terminal" evidence="2">
    <location>
        <begin position="8"/>
        <end position="132"/>
    </location>
</feature>
<dbReference type="SUPFAM" id="SSF52283">
    <property type="entry name" value="Formate/glycerate dehydrogenase catalytic domain-like"/>
    <property type="match status" value="1"/>
</dbReference>
<dbReference type="Proteomes" id="UP000250321">
    <property type="component" value="Unassembled WGS sequence"/>
</dbReference>
<dbReference type="Gene3D" id="3.40.50.720">
    <property type="entry name" value="NAD(P)-binding Rossmann-like Domain"/>
    <property type="match status" value="1"/>
</dbReference>
<dbReference type="GO" id="GO:0019878">
    <property type="term" value="P:lysine biosynthetic process via aminoadipic acid"/>
    <property type="evidence" value="ECO:0007669"/>
    <property type="project" value="TreeGrafter"/>
</dbReference>
<protein>
    <submittedName>
        <fullName evidence="3">Alpha-aminoadipic semialdehyde synthase-like isoform X3</fullName>
    </submittedName>
</protein>
<dbReference type="Pfam" id="PF05222">
    <property type="entry name" value="AlaDh_PNT_N"/>
    <property type="match status" value="1"/>
</dbReference>
<keyword evidence="1" id="KW-0560">Oxidoreductase</keyword>
<dbReference type="InterPro" id="IPR051168">
    <property type="entry name" value="AASS"/>
</dbReference>
<evidence type="ECO:0000313" key="3">
    <source>
        <dbReference type="EMBL" id="PQQ08961.1"/>
    </source>
</evidence>
<dbReference type="InterPro" id="IPR007886">
    <property type="entry name" value="AlaDH/PNT_N"/>
</dbReference>
<dbReference type="GO" id="GO:0004753">
    <property type="term" value="F:saccharopine dehydrogenase activity"/>
    <property type="evidence" value="ECO:0007669"/>
    <property type="project" value="TreeGrafter"/>
</dbReference>
<proteinExistence type="predicted"/>
<comment type="caution">
    <text evidence="3">The sequence shown here is derived from an EMBL/GenBank/DDBJ whole genome shotgun (WGS) entry which is preliminary data.</text>
</comment>
<dbReference type="GO" id="GO:0005737">
    <property type="term" value="C:cytoplasm"/>
    <property type="evidence" value="ECO:0007669"/>
    <property type="project" value="TreeGrafter"/>
</dbReference>
<dbReference type="PANTHER" id="PTHR11133:SF22">
    <property type="entry name" value="ALPHA-AMINOADIPIC SEMIALDEHYDE SYNTHASE, MITOCHONDRIAL"/>
    <property type="match status" value="1"/>
</dbReference>
<dbReference type="AlphaFoldDB" id="A0A314YVU3"/>
<sequence>MLGNGVVGILSESFNKWERRTPLTPSLCARLLHGSGVRDKIEISRIIAQPSTRRIHHDAMYEDAGCQIYEDLSDCGHILGIKKPKVATLALFSPLLCFAIASIKIKLAKLVTTFDKTVWLLVQLEMVPPDRAYACFSHTQGPDLVFVITGSGNGTFFMAVSVVLPM</sequence>
<dbReference type="PANTHER" id="PTHR11133">
    <property type="entry name" value="SACCHAROPINE DEHYDROGENASE"/>
    <property type="match status" value="1"/>
</dbReference>
<name>A0A314YVU3_PRUYE</name>
<evidence type="ECO:0000256" key="1">
    <source>
        <dbReference type="ARBA" id="ARBA00023002"/>
    </source>
</evidence>
<keyword evidence="4" id="KW-1185">Reference proteome</keyword>
<evidence type="ECO:0000313" key="4">
    <source>
        <dbReference type="Proteomes" id="UP000250321"/>
    </source>
</evidence>
<gene>
    <name evidence="3" type="ORF">Pyn_16026</name>
</gene>
<organism evidence="3 4">
    <name type="scientific">Prunus yedoensis var. nudiflora</name>
    <dbReference type="NCBI Taxonomy" id="2094558"/>
    <lineage>
        <taxon>Eukaryota</taxon>
        <taxon>Viridiplantae</taxon>
        <taxon>Streptophyta</taxon>
        <taxon>Embryophyta</taxon>
        <taxon>Tracheophyta</taxon>
        <taxon>Spermatophyta</taxon>
        <taxon>Magnoliopsida</taxon>
        <taxon>eudicotyledons</taxon>
        <taxon>Gunneridae</taxon>
        <taxon>Pentapetalae</taxon>
        <taxon>rosids</taxon>
        <taxon>fabids</taxon>
        <taxon>Rosales</taxon>
        <taxon>Rosaceae</taxon>
        <taxon>Amygdaloideae</taxon>
        <taxon>Amygdaleae</taxon>
        <taxon>Prunus</taxon>
    </lineage>
</organism>
<dbReference type="STRING" id="2094558.A0A314YVU3"/>
<accession>A0A314YVU3</accession>
<evidence type="ECO:0000259" key="2">
    <source>
        <dbReference type="Pfam" id="PF05222"/>
    </source>
</evidence>
<dbReference type="EMBL" id="PJQY01000658">
    <property type="protein sequence ID" value="PQQ08961.1"/>
    <property type="molecule type" value="Genomic_DNA"/>
</dbReference>
<reference evidence="3 4" key="1">
    <citation type="submission" date="2018-02" db="EMBL/GenBank/DDBJ databases">
        <title>Draft genome of wild Prunus yedoensis var. nudiflora.</title>
        <authorList>
            <person name="Baek S."/>
            <person name="Kim J.-H."/>
            <person name="Choi K."/>
            <person name="Kim G.-B."/>
            <person name="Cho A."/>
            <person name="Jang H."/>
            <person name="Shin C.-H."/>
            <person name="Yu H.-J."/>
            <person name="Mun J.-H."/>
        </authorList>
    </citation>
    <scope>NUCLEOTIDE SEQUENCE [LARGE SCALE GENOMIC DNA]</scope>
    <source>
        <strain evidence="4">cv. Jeju island</strain>
        <tissue evidence="3">Leaf</tissue>
    </source>
</reference>
<dbReference type="OrthoDB" id="10059875at2759"/>